<name>A0AAD4C653_BOLED</name>
<gene>
    <name evidence="2" type="ORF">L210DRAFT_3523520</name>
</gene>
<dbReference type="EMBL" id="WHUW01000003">
    <property type="protein sequence ID" value="KAF8448939.1"/>
    <property type="molecule type" value="Genomic_DNA"/>
</dbReference>
<protein>
    <submittedName>
        <fullName evidence="2">Uncharacterized protein</fullName>
    </submittedName>
</protein>
<feature type="region of interest" description="Disordered" evidence="1">
    <location>
        <begin position="185"/>
        <end position="212"/>
    </location>
</feature>
<sequence>MKSTSSSSRAVDGDSLSLSQPQPQFDRDSSDTSVTLVTSTSGKSASESDSHIFSDSHSDKSSERVRDNSSAPPSIDPMADVPPVSSSPQEEEITLARSVSSSPSRSPPVPQAPRIATLAQPIRSTSASPAPVYIPRLTAPSMFLPIPNVRPTFPLSYPLVWWLAPRRSPGSSFSLSSYLTRLTSPRSSLRPTFSSPQRRNLLPLSSPRSRRL</sequence>
<proteinExistence type="predicted"/>
<keyword evidence="3" id="KW-1185">Reference proteome</keyword>
<comment type="caution">
    <text evidence="2">The sequence shown here is derived from an EMBL/GenBank/DDBJ whole genome shotgun (WGS) entry which is preliminary data.</text>
</comment>
<dbReference type="AlphaFoldDB" id="A0AAD4C653"/>
<accession>A0AAD4C653</accession>
<evidence type="ECO:0000313" key="3">
    <source>
        <dbReference type="Proteomes" id="UP001194468"/>
    </source>
</evidence>
<feature type="region of interest" description="Disordered" evidence="1">
    <location>
        <begin position="1"/>
        <end position="113"/>
    </location>
</feature>
<organism evidence="2 3">
    <name type="scientific">Boletus edulis BED1</name>
    <dbReference type="NCBI Taxonomy" id="1328754"/>
    <lineage>
        <taxon>Eukaryota</taxon>
        <taxon>Fungi</taxon>
        <taxon>Dikarya</taxon>
        <taxon>Basidiomycota</taxon>
        <taxon>Agaricomycotina</taxon>
        <taxon>Agaricomycetes</taxon>
        <taxon>Agaricomycetidae</taxon>
        <taxon>Boletales</taxon>
        <taxon>Boletineae</taxon>
        <taxon>Boletaceae</taxon>
        <taxon>Boletoideae</taxon>
        <taxon>Boletus</taxon>
    </lineage>
</organism>
<feature type="compositionally biased region" description="Low complexity" evidence="1">
    <location>
        <begin position="31"/>
        <end position="45"/>
    </location>
</feature>
<evidence type="ECO:0000256" key="1">
    <source>
        <dbReference type="SAM" id="MobiDB-lite"/>
    </source>
</evidence>
<reference evidence="2" key="1">
    <citation type="submission" date="2019-10" db="EMBL/GenBank/DDBJ databases">
        <authorList>
            <consortium name="DOE Joint Genome Institute"/>
            <person name="Kuo A."/>
            <person name="Miyauchi S."/>
            <person name="Kiss E."/>
            <person name="Drula E."/>
            <person name="Kohler A."/>
            <person name="Sanchez-Garcia M."/>
            <person name="Andreopoulos B."/>
            <person name="Barry K.W."/>
            <person name="Bonito G."/>
            <person name="Buee M."/>
            <person name="Carver A."/>
            <person name="Chen C."/>
            <person name="Cichocki N."/>
            <person name="Clum A."/>
            <person name="Culley D."/>
            <person name="Crous P.W."/>
            <person name="Fauchery L."/>
            <person name="Girlanda M."/>
            <person name="Hayes R."/>
            <person name="Keri Z."/>
            <person name="LaButti K."/>
            <person name="Lipzen A."/>
            <person name="Lombard V."/>
            <person name="Magnuson J."/>
            <person name="Maillard F."/>
            <person name="Morin E."/>
            <person name="Murat C."/>
            <person name="Nolan M."/>
            <person name="Ohm R."/>
            <person name="Pangilinan J."/>
            <person name="Pereira M."/>
            <person name="Perotto S."/>
            <person name="Peter M."/>
            <person name="Riley R."/>
            <person name="Sitrit Y."/>
            <person name="Stielow B."/>
            <person name="Szollosi G."/>
            <person name="Zifcakova L."/>
            <person name="Stursova M."/>
            <person name="Spatafora J.W."/>
            <person name="Tedersoo L."/>
            <person name="Vaario L.-M."/>
            <person name="Yamada A."/>
            <person name="Yan M."/>
            <person name="Wang P."/>
            <person name="Xu J."/>
            <person name="Bruns T."/>
            <person name="Baldrian P."/>
            <person name="Vilgalys R."/>
            <person name="Henrissat B."/>
            <person name="Grigoriev I.V."/>
            <person name="Hibbett D."/>
            <person name="Nagy L.G."/>
            <person name="Martin F.M."/>
        </authorList>
    </citation>
    <scope>NUCLEOTIDE SEQUENCE</scope>
    <source>
        <strain evidence="2">BED1</strain>
    </source>
</reference>
<dbReference type="Proteomes" id="UP001194468">
    <property type="component" value="Unassembled WGS sequence"/>
</dbReference>
<reference evidence="2" key="2">
    <citation type="journal article" date="2020" name="Nat. Commun.">
        <title>Large-scale genome sequencing of mycorrhizal fungi provides insights into the early evolution of symbiotic traits.</title>
        <authorList>
            <person name="Miyauchi S."/>
            <person name="Kiss E."/>
            <person name="Kuo A."/>
            <person name="Drula E."/>
            <person name="Kohler A."/>
            <person name="Sanchez-Garcia M."/>
            <person name="Morin E."/>
            <person name="Andreopoulos B."/>
            <person name="Barry K.W."/>
            <person name="Bonito G."/>
            <person name="Buee M."/>
            <person name="Carver A."/>
            <person name="Chen C."/>
            <person name="Cichocki N."/>
            <person name="Clum A."/>
            <person name="Culley D."/>
            <person name="Crous P.W."/>
            <person name="Fauchery L."/>
            <person name="Girlanda M."/>
            <person name="Hayes R.D."/>
            <person name="Keri Z."/>
            <person name="LaButti K."/>
            <person name="Lipzen A."/>
            <person name="Lombard V."/>
            <person name="Magnuson J."/>
            <person name="Maillard F."/>
            <person name="Murat C."/>
            <person name="Nolan M."/>
            <person name="Ohm R.A."/>
            <person name="Pangilinan J."/>
            <person name="Pereira M.F."/>
            <person name="Perotto S."/>
            <person name="Peter M."/>
            <person name="Pfister S."/>
            <person name="Riley R."/>
            <person name="Sitrit Y."/>
            <person name="Stielow J.B."/>
            <person name="Szollosi G."/>
            <person name="Zifcakova L."/>
            <person name="Stursova M."/>
            <person name="Spatafora J.W."/>
            <person name="Tedersoo L."/>
            <person name="Vaario L.M."/>
            <person name="Yamada A."/>
            <person name="Yan M."/>
            <person name="Wang P."/>
            <person name="Xu J."/>
            <person name="Bruns T."/>
            <person name="Baldrian P."/>
            <person name="Vilgalys R."/>
            <person name="Dunand C."/>
            <person name="Henrissat B."/>
            <person name="Grigoriev I.V."/>
            <person name="Hibbett D."/>
            <person name="Nagy L.G."/>
            <person name="Martin F.M."/>
        </authorList>
    </citation>
    <scope>NUCLEOTIDE SEQUENCE</scope>
    <source>
        <strain evidence="2">BED1</strain>
    </source>
</reference>
<evidence type="ECO:0000313" key="2">
    <source>
        <dbReference type="EMBL" id="KAF8448939.1"/>
    </source>
</evidence>
<feature type="compositionally biased region" description="Basic and acidic residues" evidence="1">
    <location>
        <begin position="46"/>
        <end position="67"/>
    </location>
</feature>